<comment type="caution">
    <text evidence="8">Lacks conserved residue(s) required for the propagation of feature annotation.</text>
</comment>
<feature type="binding site" evidence="8">
    <location>
        <position position="80"/>
    </location>
    <ligand>
        <name>S-adenosyl-L-methionine</name>
        <dbReference type="ChEBI" id="CHEBI:59789"/>
    </ligand>
</feature>
<dbReference type="GO" id="GO:1904047">
    <property type="term" value="F:S-adenosyl-L-methionine binding"/>
    <property type="evidence" value="ECO:0007669"/>
    <property type="project" value="UniProtKB-UniRule"/>
</dbReference>
<name>A0A7C9JCT2_9BACT</name>
<comment type="caution">
    <text evidence="10">The sequence shown here is derived from an EMBL/GenBank/DDBJ whole genome shotgun (WGS) entry which is preliminary data.</text>
</comment>
<feature type="binding site" evidence="8">
    <location>
        <position position="32"/>
    </location>
    <ligand>
        <name>substrate</name>
    </ligand>
</feature>
<dbReference type="Pfam" id="PF04055">
    <property type="entry name" value="Radical_SAM"/>
    <property type="match status" value="1"/>
</dbReference>
<feature type="binding site" evidence="8">
    <location>
        <position position="45"/>
    </location>
    <ligand>
        <name>Mg(2+)</name>
        <dbReference type="ChEBI" id="CHEBI:18420"/>
    </ligand>
</feature>
<dbReference type="AlphaFoldDB" id="A0A7C9JCT2"/>
<comment type="subunit">
    <text evidence="8">Homodimer.</text>
</comment>
<accession>A0A7C9JCT2</accession>
<evidence type="ECO:0000313" key="10">
    <source>
        <dbReference type="EMBL" id="NBI33900.1"/>
    </source>
</evidence>
<sequence length="240" mass="26741">MPGASVAFPVVERFVSLNGEGLCAGRPAAFVRFRGCNLDCSYCDTRWANDSDARAQKLRLWDVVDWVRDTGLSCVTLTGGEPLLQAGLRELVLALLRVGSPKPLRVEVETNGSVSVQDLRAARITARQEQLPGRLVLTIDCKTPSSGNPMGDDMMQQNFRSFEEGDSVKFVVGSREDLEFMERVAGKWRLWDRCAVLVSPVWGKIEPAEIAEFLVDRKLDRARLQLQLHKIIWPGVEKGV</sequence>
<dbReference type="GO" id="GO:0000287">
    <property type="term" value="F:magnesium ion binding"/>
    <property type="evidence" value="ECO:0007669"/>
    <property type="project" value="UniProtKB-UniRule"/>
</dbReference>
<dbReference type="HAMAP" id="MF_00917">
    <property type="entry name" value="QueE"/>
    <property type="match status" value="1"/>
</dbReference>
<dbReference type="PANTHER" id="PTHR42836">
    <property type="entry name" value="7-CARBOXY-7-DEAZAGUANINE SYNTHASE"/>
    <property type="match status" value="1"/>
</dbReference>
<organism evidence="10">
    <name type="scientific">Muribaculaceae bacterium Z82</name>
    <dbReference type="NCBI Taxonomy" id="2304548"/>
    <lineage>
        <taxon>Bacteria</taxon>
        <taxon>Pseudomonadati</taxon>
        <taxon>Bacteroidota</taxon>
        <taxon>Bacteroidia</taxon>
        <taxon>Bacteroidales</taxon>
        <taxon>Muribaculaceae</taxon>
    </lineage>
</organism>
<dbReference type="UniPathway" id="UPA00391"/>
<evidence type="ECO:0000256" key="3">
    <source>
        <dbReference type="ARBA" id="ARBA00022723"/>
    </source>
</evidence>
<dbReference type="InterPro" id="IPR058240">
    <property type="entry name" value="rSAM_sf"/>
</dbReference>
<comment type="catalytic activity">
    <reaction evidence="8">
        <text>6-carboxy-5,6,7,8-tetrahydropterin + H(+) = 7-carboxy-7-carbaguanine + NH4(+)</text>
        <dbReference type="Rhea" id="RHEA:27974"/>
        <dbReference type="ChEBI" id="CHEBI:15378"/>
        <dbReference type="ChEBI" id="CHEBI:28938"/>
        <dbReference type="ChEBI" id="CHEBI:61032"/>
        <dbReference type="ChEBI" id="CHEBI:61036"/>
        <dbReference type="EC" id="4.3.99.3"/>
    </reaction>
</comment>
<dbReference type="SFLD" id="SFLDS00029">
    <property type="entry name" value="Radical_SAM"/>
    <property type="match status" value="1"/>
</dbReference>
<proteinExistence type="inferred from homology"/>
<comment type="similarity">
    <text evidence="8">Belongs to the radical SAM superfamily. 7-carboxy-7-deazaguanine synthase family.</text>
</comment>
<dbReference type="SUPFAM" id="SSF102114">
    <property type="entry name" value="Radical SAM enzymes"/>
    <property type="match status" value="1"/>
</dbReference>
<keyword evidence="6 8" id="KW-0411">Iron-sulfur</keyword>
<dbReference type="PIRSF" id="PIRSF000370">
    <property type="entry name" value="QueE"/>
    <property type="match status" value="1"/>
</dbReference>
<feature type="binding site" evidence="8">
    <location>
        <position position="43"/>
    </location>
    <ligand>
        <name>[4Fe-4S] cluster</name>
        <dbReference type="ChEBI" id="CHEBI:49883"/>
        <note>4Fe-4S-S-AdoMet</note>
    </ligand>
</feature>
<dbReference type="InterPro" id="IPR024924">
    <property type="entry name" value="7-CO-7-deazaguanine_synth-like"/>
</dbReference>
<evidence type="ECO:0000256" key="2">
    <source>
        <dbReference type="ARBA" id="ARBA00022691"/>
    </source>
</evidence>
<dbReference type="CDD" id="cd01335">
    <property type="entry name" value="Radical_SAM"/>
    <property type="match status" value="1"/>
</dbReference>
<dbReference type="InterPro" id="IPR013785">
    <property type="entry name" value="Aldolase_TIM"/>
</dbReference>
<feature type="binding site" evidence="8">
    <location>
        <begin position="42"/>
        <end position="44"/>
    </location>
    <ligand>
        <name>S-adenosyl-L-methionine</name>
        <dbReference type="ChEBI" id="CHEBI:59789"/>
    </ligand>
</feature>
<comment type="cofactor">
    <cofactor evidence="8">
        <name>Mg(2+)</name>
        <dbReference type="ChEBI" id="CHEBI:18420"/>
    </cofactor>
</comment>
<evidence type="ECO:0000256" key="5">
    <source>
        <dbReference type="ARBA" id="ARBA00023004"/>
    </source>
</evidence>
<evidence type="ECO:0000256" key="8">
    <source>
        <dbReference type="HAMAP-Rule" id="MF_00917"/>
    </source>
</evidence>
<dbReference type="GO" id="GO:0051539">
    <property type="term" value="F:4 iron, 4 sulfur cluster binding"/>
    <property type="evidence" value="ECO:0007669"/>
    <property type="project" value="UniProtKB-UniRule"/>
</dbReference>
<evidence type="ECO:0000256" key="7">
    <source>
        <dbReference type="ARBA" id="ARBA00023239"/>
    </source>
</evidence>
<feature type="binding site" evidence="8">
    <location>
        <position position="78"/>
    </location>
    <ligand>
        <name>substrate</name>
    </ligand>
</feature>
<comment type="function">
    <text evidence="8">Catalyzes the complex heterocyclic radical-mediated conversion of 6-carboxy-5,6,7,8-tetrahydropterin (CPH4) to 7-carboxy-7-deazaguanine (CDG), a step common to the biosynthetic pathways of all 7-deazapurine-containing compounds.</text>
</comment>
<comment type="cofactor">
    <cofactor evidence="8">
        <name>[4Fe-4S] cluster</name>
        <dbReference type="ChEBI" id="CHEBI:49883"/>
    </cofactor>
    <text evidence="8">Binds 1 [4Fe-4S] cluster. The cluster is coordinated with 3 cysteines and an exchangeable S-adenosyl-L-methionine.</text>
</comment>
<dbReference type="GO" id="GO:0008616">
    <property type="term" value="P:tRNA queuosine(34) biosynthetic process"/>
    <property type="evidence" value="ECO:0007669"/>
    <property type="project" value="UniProtKB-UniRule"/>
</dbReference>
<evidence type="ECO:0000256" key="4">
    <source>
        <dbReference type="ARBA" id="ARBA00022842"/>
    </source>
</evidence>
<dbReference type="Gene3D" id="3.20.20.70">
    <property type="entry name" value="Aldolase class I"/>
    <property type="match status" value="1"/>
</dbReference>
<keyword evidence="7 8" id="KW-0456">Lyase</keyword>
<evidence type="ECO:0000259" key="9">
    <source>
        <dbReference type="PROSITE" id="PS51918"/>
    </source>
</evidence>
<comment type="pathway">
    <text evidence="8">Purine metabolism; 7-cyano-7-deazaguanine biosynthesis.</text>
</comment>
<feature type="binding site" evidence="8">
    <location>
        <begin position="17"/>
        <end position="19"/>
    </location>
    <ligand>
        <name>substrate</name>
    </ligand>
</feature>
<gene>
    <name evidence="8" type="primary">queE</name>
    <name evidence="10" type="ORF">D1639_02390</name>
</gene>
<keyword evidence="5 8" id="KW-0408">Iron</keyword>
<keyword evidence="4 8" id="KW-0460">Magnesium</keyword>
<feature type="binding site" evidence="8">
    <location>
        <position position="40"/>
    </location>
    <ligand>
        <name>[4Fe-4S] cluster</name>
        <dbReference type="ChEBI" id="CHEBI:49883"/>
        <note>4Fe-4S-S-AdoMet</note>
    </ligand>
</feature>
<dbReference type="PROSITE" id="PS51918">
    <property type="entry name" value="RADICAL_SAM"/>
    <property type="match status" value="1"/>
</dbReference>
<keyword evidence="1 8" id="KW-0004">4Fe-4S</keyword>
<keyword evidence="3 8" id="KW-0479">Metal-binding</keyword>
<dbReference type="EC" id="4.3.99.3" evidence="8"/>
<evidence type="ECO:0000256" key="6">
    <source>
        <dbReference type="ARBA" id="ARBA00023014"/>
    </source>
</evidence>
<protein>
    <recommendedName>
        <fullName evidence="8">7-carboxy-7-deazaguanine synthase</fullName>
        <shortName evidence="8">CDG synthase</shortName>
        <ecNumber evidence="8">4.3.99.3</ecNumber>
    </recommendedName>
    <alternativeName>
        <fullName evidence="8">Queuosine biosynthesis protein QueE</fullName>
    </alternativeName>
</protein>
<dbReference type="PANTHER" id="PTHR42836:SF1">
    <property type="entry name" value="7-CARBOXY-7-DEAZAGUANINE SYNTHASE"/>
    <property type="match status" value="1"/>
</dbReference>
<keyword evidence="8" id="KW-0671">Queuosine biosynthesis</keyword>
<evidence type="ECO:0000256" key="1">
    <source>
        <dbReference type="ARBA" id="ARBA00022485"/>
    </source>
</evidence>
<comment type="cofactor">
    <cofactor evidence="8">
        <name>S-adenosyl-L-methionine</name>
        <dbReference type="ChEBI" id="CHEBI:59789"/>
    </cofactor>
    <text evidence="8">Binds 1 S-adenosyl-L-methionine per subunit.</text>
</comment>
<keyword evidence="2 8" id="KW-0949">S-adenosyl-L-methionine</keyword>
<dbReference type="EMBL" id="QWKH01000009">
    <property type="protein sequence ID" value="NBI33900.1"/>
    <property type="molecule type" value="Genomic_DNA"/>
</dbReference>
<dbReference type="GO" id="GO:0016840">
    <property type="term" value="F:carbon-nitrogen lyase activity"/>
    <property type="evidence" value="ECO:0007669"/>
    <property type="project" value="UniProtKB-UniRule"/>
</dbReference>
<dbReference type="InterPro" id="IPR007197">
    <property type="entry name" value="rSAM"/>
</dbReference>
<feature type="binding site" evidence="8">
    <location>
        <position position="36"/>
    </location>
    <ligand>
        <name>[4Fe-4S] cluster</name>
        <dbReference type="ChEBI" id="CHEBI:49883"/>
        <note>4Fe-4S-S-AdoMet</note>
    </ligand>
</feature>
<feature type="domain" description="Radical SAM core" evidence="9">
    <location>
        <begin position="23"/>
        <end position="235"/>
    </location>
</feature>
<reference evidence="10" key="1">
    <citation type="submission" date="2018-08" db="EMBL/GenBank/DDBJ databases">
        <title>Murine metabolic-syndrome-specific gut microbial biobank.</title>
        <authorList>
            <person name="Liu C."/>
        </authorList>
    </citation>
    <scope>NUCLEOTIDE SEQUENCE [LARGE SCALE GENOMIC DNA]</scope>
    <source>
        <strain evidence="10">Z82</strain>
    </source>
</reference>